<gene>
    <name evidence="2" type="ORF">NARC_90001</name>
</gene>
<dbReference type="Gene3D" id="3.40.33.10">
    <property type="entry name" value="CAP"/>
    <property type="match status" value="1"/>
</dbReference>
<evidence type="ECO:0000313" key="2">
    <source>
        <dbReference type="EMBL" id="TVP40096.1"/>
    </source>
</evidence>
<feature type="domain" description="SCP" evidence="1">
    <location>
        <begin position="85"/>
        <end position="234"/>
    </location>
</feature>
<dbReference type="Proteomes" id="UP000315289">
    <property type="component" value="Unassembled WGS sequence"/>
</dbReference>
<reference evidence="2 3" key="1">
    <citation type="journal article" date="2019" name="Front. Microbiol.">
        <title>Ammonia Oxidation by the Arctic Terrestrial Thaumarchaeote Candidatus Nitrosocosmicus arcticus Is Stimulated by Increasing Temperatures.</title>
        <authorList>
            <person name="Alves R.J.E."/>
            <person name="Kerou M."/>
            <person name="Zappe A."/>
            <person name="Bittner R."/>
            <person name="Abby S.S."/>
            <person name="Schmidt H.A."/>
            <person name="Pfeifer K."/>
            <person name="Schleper C."/>
        </authorList>
    </citation>
    <scope>NUCLEOTIDE SEQUENCE [LARGE SCALE GENOMIC DNA]</scope>
    <source>
        <strain evidence="2 3">Kfb</strain>
    </source>
</reference>
<comment type="caution">
    <text evidence="2">The sequence shown here is derived from an EMBL/GenBank/DDBJ whole genome shotgun (WGS) entry which is preliminary data.</text>
</comment>
<feature type="non-terminal residue" evidence="2">
    <location>
        <position position="247"/>
    </location>
</feature>
<organism evidence="2 3">
    <name type="scientific">Candidatus Nitrosocosmicus arcticus</name>
    <dbReference type="NCBI Taxonomy" id="2035267"/>
    <lineage>
        <taxon>Archaea</taxon>
        <taxon>Nitrososphaerota</taxon>
        <taxon>Nitrososphaeria</taxon>
        <taxon>Nitrososphaerales</taxon>
        <taxon>Nitrososphaeraceae</taxon>
        <taxon>Candidatus Nitrosocosmicus</taxon>
    </lineage>
</organism>
<evidence type="ECO:0000313" key="3">
    <source>
        <dbReference type="Proteomes" id="UP000315289"/>
    </source>
</evidence>
<keyword evidence="3" id="KW-1185">Reference proteome</keyword>
<dbReference type="InterPro" id="IPR035940">
    <property type="entry name" value="CAP_sf"/>
</dbReference>
<proteinExistence type="predicted"/>
<evidence type="ECO:0000259" key="1">
    <source>
        <dbReference type="Pfam" id="PF00188"/>
    </source>
</evidence>
<protein>
    <recommendedName>
        <fullName evidence="1">SCP domain-containing protein</fullName>
    </recommendedName>
</protein>
<sequence length="247" mass="28484">MVNMIEIVKKIRRFYCMNNTKNKNIIFNEKSLYMPSKYQPLIVGLFLIVSLLIHNVPLSNASNPFSANEYNDSSDTIQALKSFALSRINEDRAEHGLSTLLQSNNTAAQIHANELLQTKTISHMTMDGFKPYMLYSLYNGTGYIQQNVGQISYVLSNGGQNYYKASDLCNDYKRFYCPVIDQYKAINDLEYSMIHNDETCCNNGHKNNILNMFHTHVSIGIAFNKYYFVMVQNFENHYLNSDLKILK</sequence>
<dbReference type="AlphaFoldDB" id="A0A557SU18"/>
<dbReference type="Pfam" id="PF00188">
    <property type="entry name" value="CAP"/>
    <property type="match status" value="1"/>
</dbReference>
<dbReference type="InterPro" id="IPR014044">
    <property type="entry name" value="CAP_dom"/>
</dbReference>
<dbReference type="EMBL" id="VOAH01000009">
    <property type="protein sequence ID" value="TVP40096.1"/>
    <property type="molecule type" value="Genomic_DNA"/>
</dbReference>
<name>A0A557SU18_9ARCH</name>
<accession>A0A557SU18</accession>